<evidence type="ECO:0000313" key="5">
    <source>
        <dbReference type="Proteomes" id="UP000466345"/>
    </source>
</evidence>
<dbReference type="RefSeq" id="WP_194293015.1">
    <property type="nucleotide sequence ID" value="NZ_WEGJ01000022.1"/>
</dbReference>
<reference evidence="4 5" key="1">
    <citation type="submission" date="2019-10" db="EMBL/GenBank/DDBJ databases">
        <title>Streptomyces smaragdinus sp. nov. and Streptomyces fabii sp. nov., isolated from the gut of fungus growing-termite Macrotermes natalensis.</title>
        <authorList>
            <person name="Schwitalla J."/>
            <person name="Benndorf R."/>
            <person name="Martin K."/>
            <person name="De Beer W."/>
            <person name="Kaster A.-K."/>
            <person name="Vollmers J."/>
            <person name="Poulsen M."/>
            <person name="Beemelmanns C."/>
        </authorList>
    </citation>
    <scope>NUCLEOTIDE SEQUENCE [LARGE SCALE GENOMIC DNA]</scope>
    <source>
        <strain evidence="4 5">RB5</strain>
    </source>
</reference>
<feature type="transmembrane region" description="Helical" evidence="2">
    <location>
        <begin position="21"/>
        <end position="41"/>
    </location>
</feature>
<dbReference type="SUPFAM" id="SSF103481">
    <property type="entry name" value="Multidrug resistance efflux transporter EmrE"/>
    <property type="match status" value="1"/>
</dbReference>
<comment type="caution">
    <text evidence="4">The sequence shown here is derived from an EMBL/GenBank/DDBJ whole genome shotgun (WGS) entry which is preliminary data.</text>
</comment>
<feature type="transmembrane region" description="Helical" evidence="2">
    <location>
        <begin position="110"/>
        <end position="131"/>
    </location>
</feature>
<feature type="transmembrane region" description="Helical" evidence="2">
    <location>
        <begin position="165"/>
        <end position="184"/>
    </location>
</feature>
<organism evidence="4 5">
    <name type="scientific">Streptomyces smaragdinus</name>
    <dbReference type="NCBI Taxonomy" id="2585196"/>
    <lineage>
        <taxon>Bacteria</taxon>
        <taxon>Bacillati</taxon>
        <taxon>Actinomycetota</taxon>
        <taxon>Actinomycetes</taxon>
        <taxon>Kitasatosporales</taxon>
        <taxon>Streptomycetaceae</taxon>
        <taxon>Streptomyces</taxon>
    </lineage>
</organism>
<dbReference type="InterPro" id="IPR000620">
    <property type="entry name" value="EamA_dom"/>
</dbReference>
<feature type="transmembrane region" description="Helical" evidence="2">
    <location>
        <begin position="255"/>
        <end position="274"/>
    </location>
</feature>
<dbReference type="InterPro" id="IPR037185">
    <property type="entry name" value="EmrE-like"/>
</dbReference>
<evidence type="ECO:0000256" key="1">
    <source>
        <dbReference type="ARBA" id="ARBA00007362"/>
    </source>
</evidence>
<name>A0A7K0CM17_9ACTN</name>
<feature type="transmembrane region" description="Helical" evidence="2">
    <location>
        <begin position="224"/>
        <end position="243"/>
    </location>
</feature>
<keyword evidence="2" id="KW-0812">Transmembrane</keyword>
<gene>
    <name evidence="4" type="ORF">SRB5_46880</name>
</gene>
<dbReference type="AlphaFoldDB" id="A0A7K0CM17"/>
<sequence>MPISPSAPVRSGVVERVRVPLLGGGLVVLLALTWLLSGELADDAEPLGVALGRTAVCAVVLGALAASRAGGRAGVREVLARPGGVAGLALLGFAGYAAGTLLAMPRIGTSLTNVVVALLPCFSVAVGALFFGERSGARRAAGALTATLAAAGYAALGADGARLDAAGLALAAGATAGFSAYTFLYRRRLAAIPPLAVLPVLLGAASAFLVPLAAAPLLADPPTAAQWGGIAVLGGVVYAPAYLVQHRLILLRGPVYVAALQLAVPFTVRLGDWALGGAAAPGAGELALLAACCGGIALVITPGRVR</sequence>
<feature type="transmembrane region" description="Helical" evidence="2">
    <location>
        <begin position="140"/>
        <end position="159"/>
    </location>
</feature>
<keyword evidence="2" id="KW-1133">Transmembrane helix</keyword>
<evidence type="ECO:0000313" key="4">
    <source>
        <dbReference type="EMBL" id="MQY14520.1"/>
    </source>
</evidence>
<evidence type="ECO:0000259" key="3">
    <source>
        <dbReference type="Pfam" id="PF00892"/>
    </source>
</evidence>
<dbReference type="Pfam" id="PF00892">
    <property type="entry name" value="EamA"/>
    <property type="match status" value="1"/>
</dbReference>
<proteinExistence type="inferred from homology"/>
<evidence type="ECO:0000256" key="2">
    <source>
        <dbReference type="SAM" id="Phobius"/>
    </source>
</evidence>
<feature type="transmembrane region" description="Helical" evidence="2">
    <location>
        <begin position="286"/>
        <end position="305"/>
    </location>
</feature>
<comment type="similarity">
    <text evidence="1">Belongs to the EamA transporter family.</text>
</comment>
<keyword evidence="5" id="KW-1185">Reference proteome</keyword>
<accession>A0A7K0CM17</accession>
<dbReference type="GO" id="GO:0016020">
    <property type="term" value="C:membrane"/>
    <property type="evidence" value="ECO:0007669"/>
    <property type="project" value="InterPro"/>
</dbReference>
<dbReference type="Proteomes" id="UP000466345">
    <property type="component" value="Unassembled WGS sequence"/>
</dbReference>
<protein>
    <recommendedName>
        <fullName evidence="3">EamA domain-containing protein</fullName>
    </recommendedName>
</protein>
<feature type="transmembrane region" description="Helical" evidence="2">
    <location>
        <begin position="78"/>
        <end position="98"/>
    </location>
</feature>
<feature type="domain" description="EamA" evidence="3">
    <location>
        <begin position="26"/>
        <end position="151"/>
    </location>
</feature>
<dbReference type="EMBL" id="WEGJ01000022">
    <property type="protein sequence ID" value="MQY14520.1"/>
    <property type="molecule type" value="Genomic_DNA"/>
</dbReference>
<feature type="transmembrane region" description="Helical" evidence="2">
    <location>
        <begin position="47"/>
        <end position="66"/>
    </location>
</feature>
<feature type="transmembrane region" description="Helical" evidence="2">
    <location>
        <begin position="196"/>
        <end position="218"/>
    </location>
</feature>
<keyword evidence="2" id="KW-0472">Membrane</keyword>